<dbReference type="InterPro" id="IPR000917">
    <property type="entry name" value="Sulfatase_N"/>
</dbReference>
<feature type="transmembrane region" description="Helical" evidence="6">
    <location>
        <begin position="12"/>
        <end position="34"/>
    </location>
</feature>
<gene>
    <name evidence="8" type="ordered locus">Turpa_2336</name>
</gene>
<evidence type="ECO:0000256" key="3">
    <source>
        <dbReference type="ARBA" id="ARBA00022692"/>
    </source>
</evidence>
<feature type="transmembrane region" description="Helical" evidence="6">
    <location>
        <begin position="86"/>
        <end position="110"/>
    </location>
</feature>
<dbReference type="HOGENOM" id="CLU_014653_3_1_12"/>
<evidence type="ECO:0000256" key="6">
    <source>
        <dbReference type="SAM" id="Phobius"/>
    </source>
</evidence>
<dbReference type="GO" id="GO:0005886">
    <property type="term" value="C:plasma membrane"/>
    <property type="evidence" value="ECO:0007669"/>
    <property type="project" value="UniProtKB-SubCell"/>
</dbReference>
<evidence type="ECO:0000313" key="9">
    <source>
        <dbReference type="Proteomes" id="UP000006048"/>
    </source>
</evidence>
<keyword evidence="4 6" id="KW-1133">Transmembrane helix</keyword>
<dbReference type="Pfam" id="PF00884">
    <property type="entry name" value="Sulfatase"/>
    <property type="match status" value="1"/>
</dbReference>
<dbReference type="Proteomes" id="UP000006048">
    <property type="component" value="Chromosome"/>
</dbReference>
<evidence type="ECO:0000313" key="8">
    <source>
        <dbReference type="EMBL" id="AFM12980.1"/>
    </source>
</evidence>
<evidence type="ECO:0000256" key="4">
    <source>
        <dbReference type="ARBA" id="ARBA00022989"/>
    </source>
</evidence>
<evidence type="ECO:0000256" key="5">
    <source>
        <dbReference type="ARBA" id="ARBA00023136"/>
    </source>
</evidence>
<dbReference type="RefSeq" id="WP_014803486.1">
    <property type="nucleotide sequence ID" value="NC_018020.1"/>
</dbReference>
<dbReference type="Gene3D" id="3.40.720.10">
    <property type="entry name" value="Alkaline Phosphatase, subunit A"/>
    <property type="match status" value="1"/>
</dbReference>
<keyword evidence="2" id="KW-1003">Cell membrane</keyword>
<reference evidence="8 9" key="1">
    <citation type="submission" date="2012-06" db="EMBL/GenBank/DDBJ databases">
        <title>The complete chromosome of genome of Turneriella parva DSM 21527.</title>
        <authorList>
            <consortium name="US DOE Joint Genome Institute (JGI-PGF)"/>
            <person name="Lucas S."/>
            <person name="Han J."/>
            <person name="Lapidus A."/>
            <person name="Bruce D."/>
            <person name="Goodwin L."/>
            <person name="Pitluck S."/>
            <person name="Peters L."/>
            <person name="Kyrpides N."/>
            <person name="Mavromatis K."/>
            <person name="Ivanova N."/>
            <person name="Mikhailova N."/>
            <person name="Chertkov O."/>
            <person name="Detter J.C."/>
            <person name="Tapia R."/>
            <person name="Han C."/>
            <person name="Land M."/>
            <person name="Hauser L."/>
            <person name="Markowitz V."/>
            <person name="Cheng J.-F."/>
            <person name="Hugenholtz P."/>
            <person name="Woyke T."/>
            <person name="Wu D."/>
            <person name="Gronow S."/>
            <person name="Wellnitz S."/>
            <person name="Brambilla E."/>
            <person name="Klenk H.-P."/>
            <person name="Eisen J.A."/>
        </authorList>
    </citation>
    <scope>NUCLEOTIDE SEQUENCE [LARGE SCALE GENOMIC DNA]</scope>
    <source>
        <strain evidence="9">ATCC BAA-1111 / DSM 21527 / NCTC 11395 / H</strain>
    </source>
</reference>
<dbReference type="EMBL" id="CP002959">
    <property type="protein sequence ID" value="AFM12980.1"/>
    <property type="molecule type" value="Genomic_DNA"/>
</dbReference>
<protein>
    <submittedName>
        <fullName evidence="8">Sulfatase</fullName>
    </submittedName>
</protein>
<dbReference type="InterPro" id="IPR050448">
    <property type="entry name" value="OpgB/LTA_synthase_biosynth"/>
</dbReference>
<organism evidence="8 9">
    <name type="scientific">Turneriella parva (strain ATCC BAA-1111 / DSM 21527 / NCTC 11395 / H)</name>
    <name type="common">Leptospira parva</name>
    <dbReference type="NCBI Taxonomy" id="869212"/>
    <lineage>
        <taxon>Bacteria</taxon>
        <taxon>Pseudomonadati</taxon>
        <taxon>Spirochaetota</taxon>
        <taxon>Spirochaetia</taxon>
        <taxon>Leptospirales</taxon>
        <taxon>Leptospiraceae</taxon>
        <taxon>Turneriella</taxon>
    </lineage>
</organism>
<dbReference type="PANTHER" id="PTHR47371">
    <property type="entry name" value="LIPOTEICHOIC ACID SYNTHASE"/>
    <property type="match status" value="1"/>
</dbReference>
<keyword evidence="5 6" id="KW-0472">Membrane</keyword>
<evidence type="ECO:0000259" key="7">
    <source>
        <dbReference type="Pfam" id="PF00884"/>
    </source>
</evidence>
<dbReference type="STRING" id="869212.Turpa_2336"/>
<sequence>MSGSLRLRLAPMLRIFVVILVLSNLGRLGFLFLFSNEAVRWDTPAIVRSLAAGLRFDLAAFAIVFLLPLFVLALPRLPNAVRRSVWILILVLHFLWVAITFGDLVFYSIAHRRAAAEFVAVFASFKDFWSFLKGSALYVLIGLPVGSLPFYLMYRRQSRQAAPELGRYATLLLPVLLLFCGVIAIRGGLQGRPLNVTHAFVVGDYFWGNVTLNPVFATVKLAYTGDAMPTNRAQGDLPVEQVRKMFVAEGEKFLRDDYTFYRQSAPASAKSLKKNVVIFIMESWSAADLGWFGNERKATPVFDAIAADSLNYTNAFALGNRSITAIPTIASSIVGMFGRPYTTSSYANNKQRGMGSIFAEQGYATYFVTGYKAGAQGFSTYMQVAGFEKIITRENLGLGLDKSDGVWGIYDHHTFSRLHEILDAETKPFVAIVPSLHPHHPYKLPDDYAEKEFYKGFARAPHFNALRYSDFALGKFFERARKSRYFMNTVFIITADHTYTQNGVIAKYRIPLTFYAPGFLKPEKNATLASQLDILPTLISMLSVDTRHASMGKSLWGKATQPWAIIDLDGSMGYLSGNTAVMVNREAALGAYDIQNDEDFSRNLLPARQSEIQPQIREWFSYMNAVSDSISKNRIAPAE</sequence>
<dbReference type="Gene3D" id="3.30.1120.80">
    <property type="match status" value="1"/>
</dbReference>
<feature type="transmembrane region" description="Helical" evidence="6">
    <location>
        <begin position="165"/>
        <end position="185"/>
    </location>
</feature>
<accession>I4B6S3</accession>
<evidence type="ECO:0000256" key="1">
    <source>
        <dbReference type="ARBA" id="ARBA00004651"/>
    </source>
</evidence>
<dbReference type="SUPFAM" id="SSF53649">
    <property type="entry name" value="Alkaline phosphatase-like"/>
    <property type="match status" value="1"/>
</dbReference>
<dbReference type="InterPro" id="IPR017850">
    <property type="entry name" value="Alkaline_phosphatase_core_sf"/>
</dbReference>
<dbReference type="KEGG" id="tpx:Turpa_2336"/>
<dbReference type="AlphaFoldDB" id="I4B6S3"/>
<dbReference type="PANTHER" id="PTHR47371:SF3">
    <property type="entry name" value="PHOSPHOGLYCEROL TRANSFERASE I"/>
    <property type="match status" value="1"/>
</dbReference>
<keyword evidence="9" id="KW-1185">Reference proteome</keyword>
<evidence type="ECO:0000256" key="2">
    <source>
        <dbReference type="ARBA" id="ARBA00022475"/>
    </source>
</evidence>
<proteinExistence type="predicted"/>
<dbReference type="CDD" id="cd16015">
    <property type="entry name" value="LTA_synthase"/>
    <property type="match status" value="1"/>
</dbReference>
<dbReference type="OrthoDB" id="5901192at2"/>
<feature type="domain" description="Sulfatase N-terminal" evidence="7">
    <location>
        <begin position="274"/>
        <end position="542"/>
    </location>
</feature>
<feature type="transmembrane region" description="Helical" evidence="6">
    <location>
        <begin position="54"/>
        <end position="74"/>
    </location>
</feature>
<keyword evidence="3 6" id="KW-0812">Transmembrane</keyword>
<name>I4B6S3_TURPD</name>
<comment type="subcellular location">
    <subcellularLocation>
        <location evidence="1">Cell membrane</location>
        <topology evidence="1">Multi-pass membrane protein</topology>
    </subcellularLocation>
</comment>
<feature type="transmembrane region" description="Helical" evidence="6">
    <location>
        <begin position="130"/>
        <end position="153"/>
    </location>
</feature>